<name>A0A4V6CVD3_9GAMM</name>
<sequence>MRDTGICRKLLQLEEPWTVDRVKVDVQARELHACLVAGKSWFGRPSFVRPKMRWRHANVGAFKTFIHATLPDDREQQGPPFLGQVD</sequence>
<accession>A0A4V6CVD3</accession>
<organism evidence="1 2">
    <name type="scientific">Marinobacter panjinensis</name>
    <dbReference type="NCBI Taxonomy" id="2576384"/>
    <lineage>
        <taxon>Bacteria</taxon>
        <taxon>Pseudomonadati</taxon>
        <taxon>Pseudomonadota</taxon>
        <taxon>Gammaproteobacteria</taxon>
        <taxon>Pseudomonadales</taxon>
        <taxon>Marinobacteraceae</taxon>
        <taxon>Marinobacter</taxon>
    </lineage>
</organism>
<proteinExistence type="predicted"/>
<dbReference type="RefSeq" id="WP_137436013.1">
    <property type="nucleotide sequence ID" value="NZ_JANRHC010000006.1"/>
</dbReference>
<gene>
    <name evidence="1" type="ORF">FDP08_10175</name>
</gene>
<reference evidence="1 2" key="1">
    <citation type="submission" date="2019-05" db="EMBL/GenBank/DDBJ databases">
        <title>Marinobacter panjinensis sp. nov., a moderately halophilic bacterium isolated from sea tidal flat environment.</title>
        <authorList>
            <person name="Yang W."/>
            <person name="An M."/>
            <person name="He W."/>
            <person name="Luo X."/>
            <person name="Zhu L."/>
            <person name="Chen G."/>
            <person name="Zhang Y."/>
            <person name="Wang Y."/>
        </authorList>
    </citation>
    <scope>NUCLEOTIDE SEQUENCE [LARGE SCALE GENOMIC DNA]</scope>
    <source>
        <strain evidence="1 2">PJ-16</strain>
    </source>
</reference>
<keyword evidence="2" id="KW-1185">Reference proteome</keyword>
<dbReference type="Proteomes" id="UP000308488">
    <property type="component" value="Unassembled WGS sequence"/>
</dbReference>
<evidence type="ECO:0000313" key="1">
    <source>
        <dbReference type="EMBL" id="TKV68425.1"/>
    </source>
</evidence>
<dbReference type="OrthoDB" id="6378821at2"/>
<comment type="caution">
    <text evidence="1">The sequence shown here is derived from an EMBL/GenBank/DDBJ whole genome shotgun (WGS) entry which is preliminary data.</text>
</comment>
<dbReference type="EMBL" id="SZYH01000001">
    <property type="protein sequence ID" value="TKV68425.1"/>
    <property type="molecule type" value="Genomic_DNA"/>
</dbReference>
<protein>
    <submittedName>
        <fullName evidence="1">Uncharacterized protein</fullName>
    </submittedName>
</protein>
<dbReference type="AlphaFoldDB" id="A0A4V6CVD3"/>
<evidence type="ECO:0000313" key="2">
    <source>
        <dbReference type="Proteomes" id="UP000308488"/>
    </source>
</evidence>